<feature type="region of interest" description="Disordered" evidence="4">
    <location>
        <begin position="1"/>
        <end position="23"/>
    </location>
</feature>
<evidence type="ECO:0000313" key="6">
    <source>
        <dbReference type="EMBL" id="MFC3970211.1"/>
    </source>
</evidence>
<dbReference type="Pfam" id="PF00392">
    <property type="entry name" value="GntR"/>
    <property type="match status" value="1"/>
</dbReference>
<gene>
    <name evidence="6" type="ORF">ACFOVS_19160</name>
</gene>
<keyword evidence="2" id="KW-0238">DNA-binding</keyword>
<dbReference type="PANTHER" id="PTHR44846">
    <property type="entry name" value="MANNOSYL-D-GLYCERATE TRANSPORT/METABOLISM SYSTEM REPRESSOR MNGR-RELATED"/>
    <property type="match status" value="1"/>
</dbReference>
<feature type="domain" description="HTH gntR-type" evidence="5">
    <location>
        <begin position="20"/>
        <end position="88"/>
    </location>
</feature>
<comment type="caution">
    <text evidence="6">The sequence shown here is derived from an EMBL/GenBank/DDBJ whole genome shotgun (WGS) entry which is preliminary data.</text>
</comment>
<dbReference type="EMBL" id="JBHSBD010000098">
    <property type="protein sequence ID" value="MFC3970211.1"/>
    <property type="molecule type" value="Genomic_DNA"/>
</dbReference>
<sequence length="258" mass="28982">MTSMDTTPDSDRGDTSGNRASLHQRIIRDIEQRILSTEWMPGDRIPSEQALTEQYGCSRMTVNKALTQLAQSGLILRRRKTGSVVKRQDTRTAILAIYDVADEVKSHDLPYRYTICERLQRHPTMQETTCPGFREKEDLLALTVLHLADDEPFCLEERVISLSAAPDAANESFANLAPGAWLLNHVAWTTGEHRISAESSNARVSKLLKVAKGSAILVVQRLTWRQGEPVTRVRLNYPGHQHRLTADFTPIQGLRPTS</sequence>
<dbReference type="Proteomes" id="UP001595697">
    <property type="component" value="Unassembled WGS sequence"/>
</dbReference>
<keyword evidence="1" id="KW-0805">Transcription regulation</keyword>
<accession>A0ABV8ECE8</accession>
<proteinExistence type="predicted"/>
<protein>
    <submittedName>
        <fullName evidence="6">UTRA domain-containing protein</fullName>
    </submittedName>
</protein>
<evidence type="ECO:0000313" key="7">
    <source>
        <dbReference type="Proteomes" id="UP001595697"/>
    </source>
</evidence>
<dbReference type="PROSITE" id="PS50949">
    <property type="entry name" value="HTH_GNTR"/>
    <property type="match status" value="1"/>
</dbReference>
<keyword evidence="7" id="KW-1185">Reference proteome</keyword>
<dbReference type="Gene3D" id="3.40.1410.10">
    <property type="entry name" value="Chorismate lyase-like"/>
    <property type="match status" value="1"/>
</dbReference>
<keyword evidence="3" id="KW-0804">Transcription</keyword>
<dbReference type="InterPro" id="IPR036390">
    <property type="entry name" value="WH_DNA-bd_sf"/>
</dbReference>
<dbReference type="SUPFAM" id="SSF46785">
    <property type="entry name" value="Winged helix' DNA-binding domain"/>
    <property type="match status" value="1"/>
</dbReference>
<dbReference type="RefSeq" id="WP_377307337.1">
    <property type="nucleotide sequence ID" value="NZ_JBHSBD010000098.1"/>
</dbReference>
<evidence type="ECO:0000259" key="5">
    <source>
        <dbReference type="PROSITE" id="PS50949"/>
    </source>
</evidence>
<organism evidence="6 7">
    <name type="scientific">Rhizobium lemnae</name>
    <dbReference type="NCBI Taxonomy" id="1214924"/>
    <lineage>
        <taxon>Bacteria</taxon>
        <taxon>Pseudomonadati</taxon>
        <taxon>Pseudomonadota</taxon>
        <taxon>Alphaproteobacteria</taxon>
        <taxon>Hyphomicrobiales</taxon>
        <taxon>Rhizobiaceae</taxon>
        <taxon>Rhizobium/Agrobacterium group</taxon>
        <taxon>Rhizobium</taxon>
    </lineage>
</organism>
<evidence type="ECO:0000256" key="3">
    <source>
        <dbReference type="ARBA" id="ARBA00023163"/>
    </source>
</evidence>
<evidence type="ECO:0000256" key="4">
    <source>
        <dbReference type="SAM" id="MobiDB-lite"/>
    </source>
</evidence>
<dbReference type="InterPro" id="IPR028978">
    <property type="entry name" value="Chorismate_lyase_/UTRA_dom_sf"/>
</dbReference>
<evidence type="ECO:0000256" key="1">
    <source>
        <dbReference type="ARBA" id="ARBA00023015"/>
    </source>
</evidence>
<dbReference type="SMART" id="SM00345">
    <property type="entry name" value="HTH_GNTR"/>
    <property type="match status" value="1"/>
</dbReference>
<dbReference type="InterPro" id="IPR000524">
    <property type="entry name" value="Tscrpt_reg_HTH_GntR"/>
</dbReference>
<name>A0ABV8ECE8_9HYPH</name>
<reference evidence="7" key="1">
    <citation type="journal article" date="2019" name="Int. J. Syst. Evol. Microbiol.">
        <title>The Global Catalogue of Microorganisms (GCM) 10K type strain sequencing project: providing services to taxonomists for standard genome sequencing and annotation.</title>
        <authorList>
            <consortium name="The Broad Institute Genomics Platform"/>
            <consortium name="The Broad Institute Genome Sequencing Center for Infectious Disease"/>
            <person name="Wu L."/>
            <person name="Ma J."/>
        </authorList>
    </citation>
    <scope>NUCLEOTIDE SEQUENCE [LARGE SCALE GENOMIC DNA]</scope>
    <source>
        <strain evidence="7">TBRC 5781</strain>
    </source>
</reference>
<dbReference type="Gene3D" id="1.10.10.10">
    <property type="entry name" value="Winged helix-like DNA-binding domain superfamily/Winged helix DNA-binding domain"/>
    <property type="match status" value="1"/>
</dbReference>
<dbReference type="InterPro" id="IPR036388">
    <property type="entry name" value="WH-like_DNA-bd_sf"/>
</dbReference>
<evidence type="ECO:0000256" key="2">
    <source>
        <dbReference type="ARBA" id="ARBA00023125"/>
    </source>
</evidence>
<dbReference type="InterPro" id="IPR011663">
    <property type="entry name" value="UTRA"/>
</dbReference>
<dbReference type="PANTHER" id="PTHR44846:SF16">
    <property type="entry name" value="TRANSCRIPTIONAL REGULATOR PHNF-RELATED"/>
    <property type="match status" value="1"/>
</dbReference>
<dbReference type="PRINTS" id="PR00035">
    <property type="entry name" value="HTHGNTR"/>
</dbReference>
<dbReference type="SMART" id="SM00866">
    <property type="entry name" value="UTRA"/>
    <property type="match status" value="1"/>
</dbReference>
<dbReference type="CDD" id="cd07377">
    <property type="entry name" value="WHTH_GntR"/>
    <property type="match status" value="1"/>
</dbReference>
<dbReference type="Pfam" id="PF07702">
    <property type="entry name" value="UTRA"/>
    <property type="match status" value="1"/>
</dbReference>
<dbReference type="SUPFAM" id="SSF64288">
    <property type="entry name" value="Chorismate lyase-like"/>
    <property type="match status" value="1"/>
</dbReference>
<dbReference type="InterPro" id="IPR050679">
    <property type="entry name" value="Bact_HTH_transcr_reg"/>
</dbReference>